<keyword evidence="1" id="KW-0472">Membrane</keyword>
<comment type="caution">
    <text evidence="2">The sequence shown here is derived from an EMBL/GenBank/DDBJ whole genome shotgun (WGS) entry which is preliminary data.</text>
</comment>
<dbReference type="EMBL" id="BGPR01038346">
    <property type="protein sequence ID" value="GBO14182.1"/>
    <property type="molecule type" value="Genomic_DNA"/>
</dbReference>
<keyword evidence="1" id="KW-1133">Transmembrane helix</keyword>
<dbReference type="OrthoDB" id="6764275at2759"/>
<protein>
    <submittedName>
        <fullName evidence="2">Uncharacterized protein</fullName>
    </submittedName>
</protein>
<evidence type="ECO:0000313" key="2">
    <source>
        <dbReference type="EMBL" id="GBO14182.1"/>
    </source>
</evidence>
<keyword evidence="1" id="KW-0812">Transmembrane</keyword>
<sequence>MKAKAYETPVDSDEDLVTNISVAAGEFRDAPGSFRIFKIQTSECSRFHIALMPVSQLLVKHEHLLHHVHVANVNILIKILPLHVHIAVSFCIFCSLLYILTQEECIGACAMLCDSDSSLCTTYSSLKFVGVVLTHLV</sequence>
<feature type="transmembrane region" description="Helical" evidence="1">
    <location>
        <begin position="82"/>
        <end position="101"/>
    </location>
</feature>
<gene>
    <name evidence="2" type="ORF">AVEN_39909_1</name>
</gene>
<keyword evidence="3" id="KW-1185">Reference proteome</keyword>
<name>A0A4Y2UPN5_ARAVE</name>
<organism evidence="2 3">
    <name type="scientific">Araneus ventricosus</name>
    <name type="common">Orbweaver spider</name>
    <name type="synonym">Epeira ventricosa</name>
    <dbReference type="NCBI Taxonomy" id="182803"/>
    <lineage>
        <taxon>Eukaryota</taxon>
        <taxon>Metazoa</taxon>
        <taxon>Ecdysozoa</taxon>
        <taxon>Arthropoda</taxon>
        <taxon>Chelicerata</taxon>
        <taxon>Arachnida</taxon>
        <taxon>Araneae</taxon>
        <taxon>Araneomorphae</taxon>
        <taxon>Entelegynae</taxon>
        <taxon>Araneoidea</taxon>
        <taxon>Araneidae</taxon>
        <taxon>Araneus</taxon>
    </lineage>
</organism>
<accession>A0A4Y2UPN5</accession>
<dbReference type="AlphaFoldDB" id="A0A4Y2UPN5"/>
<proteinExistence type="predicted"/>
<evidence type="ECO:0000313" key="3">
    <source>
        <dbReference type="Proteomes" id="UP000499080"/>
    </source>
</evidence>
<evidence type="ECO:0000256" key="1">
    <source>
        <dbReference type="SAM" id="Phobius"/>
    </source>
</evidence>
<dbReference type="Proteomes" id="UP000499080">
    <property type="component" value="Unassembled WGS sequence"/>
</dbReference>
<reference evidence="2 3" key="1">
    <citation type="journal article" date="2019" name="Sci. Rep.">
        <title>Orb-weaving spider Araneus ventricosus genome elucidates the spidroin gene catalogue.</title>
        <authorList>
            <person name="Kono N."/>
            <person name="Nakamura H."/>
            <person name="Ohtoshi R."/>
            <person name="Moran D.A.P."/>
            <person name="Shinohara A."/>
            <person name="Yoshida Y."/>
            <person name="Fujiwara M."/>
            <person name="Mori M."/>
            <person name="Tomita M."/>
            <person name="Arakawa K."/>
        </authorList>
    </citation>
    <scope>NUCLEOTIDE SEQUENCE [LARGE SCALE GENOMIC DNA]</scope>
</reference>